<dbReference type="AlphaFoldDB" id="A0AAP0KZD4"/>
<reference evidence="2 3" key="1">
    <citation type="submission" date="2024-01" db="EMBL/GenBank/DDBJ databases">
        <title>Genome assemblies of Stephania.</title>
        <authorList>
            <person name="Yang L."/>
        </authorList>
    </citation>
    <scope>NUCLEOTIDE SEQUENCE [LARGE SCALE GENOMIC DNA]</scope>
    <source>
        <strain evidence="2">YNDBR</strain>
        <tissue evidence="2">Leaf</tissue>
    </source>
</reference>
<organism evidence="2 3">
    <name type="scientific">Stephania yunnanensis</name>
    <dbReference type="NCBI Taxonomy" id="152371"/>
    <lineage>
        <taxon>Eukaryota</taxon>
        <taxon>Viridiplantae</taxon>
        <taxon>Streptophyta</taxon>
        <taxon>Embryophyta</taxon>
        <taxon>Tracheophyta</taxon>
        <taxon>Spermatophyta</taxon>
        <taxon>Magnoliopsida</taxon>
        <taxon>Ranunculales</taxon>
        <taxon>Menispermaceae</taxon>
        <taxon>Menispermoideae</taxon>
        <taxon>Cissampelideae</taxon>
        <taxon>Stephania</taxon>
    </lineage>
</organism>
<accession>A0AAP0KZD4</accession>
<feature type="compositionally biased region" description="Basic and acidic residues" evidence="1">
    <location>
        <begin position="199"/>
        <end position="216"/>
    </location>
</feature>
<feature type="compositionally biased region" description="Polar residues" evidence="1">
    <location>
        <begin position="172"/>
        <end position="181"/>
    </location>
</feature>
<keyword evidence="3" id="KW-1185">Reference proteome</keyword>
<gene>
    <name evidence="2" type="ORF">Syun_006105</name>
</gene>
<evidence type="ECO:0000313" key="2">
    <source>
        <dbReference type="EMBL" id="KAK9159764.1"/>
    </source>
</evidence>
<feature type="region of interest" description="Disordered" evidence="1">
    <location>
        <begin position="169"/>
        <end position="245"/>
    </location>
</feature>
<evidence type="ECO:0000256" key="1">
    <source>
        <dbReference type="SAM" id="MobiDB-lite"/>
    </source>
</evidence>
<evidence type="ECO:0000313" key="3">
    <source>
        <dbReference type="Proteomes" id="UP001420932"/>
    </source>
</evidence>
<sequence length="288" mass="32786">MIYYIDGKINVSKFDDRRKHHLAKTLWAYKGVYLSKNGSSTHSNSSSMSDAISSIKNEQHQLSVGLVASEMEVIISFILMRQAECTSMEEVYHHLEQLFIDMLHFVLSQLPIAILKDVNESPVEAHEERARFVLKLLYKLKSLEDKIQWSFPEGYRVTRLMDAEEEGINDEAGNTENQNATPVDDDHEGGATTIQEVPDGVHQEPQQERVAIEARKKASQRIVESRPPSSPNEQGVEIPSTSRPQSYIVTYRSANGSQSNRLSLRRRRDDLALAYGIQSKIELEEEKR</sequence>
<protein>
    <submittedName>
        <fullName evidence="2">Uncharacterized protein</fullName>
    </submittedName>
</protein>
<dbReference type="Proteomes" id="UP001420932">
    <property type="component" value="Unassembled WGS sequence"/>
</dbReference>
<comment type="caution">
    <text evidence="2">The sequence shown here is derived from an EMBL/GenBank/DDBJ whole genome shotgun (WGS) entry which is preliminary data.</text>
</comment>
<proteinExistence type="predicted"/>
<dbReference type="EMBL" id="JBBNAF010000003">
    <property type="protein sequence ID" value="KAK9159764.1"/>
    <property type="molecule type" value="Genomic_DNA"/>
</dbReference>
<name>A0AAP0KZD4_9MAGN</name>